<proteinExistence type="predicted"/>
<dbReference type="AlphaFoldDB" id="A0AAU6T0B4"/>
<protein>
    <submittedName>
        <fullName evidence="1">Uncharacterized protein</fullName>
    </submittedName>
</protein>
<reference evidence="1" key="1">
    <citation type="submission" date="2022-03" db="EMBL/GenBank/DDBJ databases">
        <title>Sea Food Isolates.</title>
        <authorList>
            <person name="Li c."/>
        </authorList>
    </citation>
    <scope>NUCLEOTIDE SEQUENCE</scope>
    <source>
        <strain evidence="1">19CA03SA04</strain>
    </source>
</reference>
<dbReference type="EMBL" id="CP095340">
    <property type="protein sequence ID" value="XAG25743.1"/>
    <property type="molecule type" value="Genomic_DNA"/>
</dbReference>
<organism evidence="1">
    <name type="scientific">bacterium 19CA03SA04</name>
    <dbReference type="NCBI Taxonomy" id="2920698"/>
    <lineage>
        <taxon>Bacteria</taxon>
    </lineage>
</organism>
<evidence type="ECO:0000313" key="1">
    <source>
        <dbReference type="EMBL" id="XAG25743.1"/>
    </source>
</evidence>
<sequence>MMDFIIVLKQGRVQSFRVIDSQLEVVLFAGEKALAVADFWYQFKQKIEYTIDETLALILVSDDSEFVLDPEINIAAQFVHAPQTLSWLVEDILFPAAKVQSYPTLNLAITESKPVQPVVTAQQDALLEESLPSSSLQAFYRKKTRNYQAR</sequence>
<accession>A0AAU6T0B4</accession>
<name>A0AAU6T0B4_UNCXX</name>
<gene>
    <name evidence="1" type="ORF">MRM62_06210</name>
</gene>